<dbReference type="Gene3D" id="3.30.300.180">
    <property type="match status" value="1"/>
</dbReference>
<evidence type="ECO:0000313" key="2">
    <source>
        <dbReference type="Proteomes" id="UP000718630"/>
    </source>
</evidence>
<evidence type="ECO:0000313" key="1">
    <source>
        <dbReference type="EMBL" id="MBF0940019.1"/>
    </source>
</evidence>
<dbReference type="EMBL" id="JABZFZ010000161">
    <property type="protein sequence ID" value="MBF0940019.1"/>
    <property type="molecule type" value="Genomic_DNA"/>
</dbReference>
<gene>
    <name evidence="1" type="ORF">HXK03_03990</name>
</gene>
<accession>A0A929N3D3</accession>
<dbReference type="InterPro" id="IPR038454">
    <property type="entry name" value="DnaA_N_sf"/>
</dbReference>
<feature type="non-terminal residue" evidence="1">
    <location>
        <position position="95"/>
    </location>
</feature>
<sequence>MATDTITSAWALALETVPTKELGPAATSMLRSARPLGDIEGTILLAVPNAFTKSWIEDRASSQLTAALTASLGRTVRIAITVDPSISVVTEEPRP</sequence>
<reference evidence="1" key="1">
    <citation type="submission" date="2020-04" db="EMBL/GenBank/DDBJ databases">
        <title>Deep metagenomics examines the oral microbiome during advanced dental caries in children, revealing novel taxa and co-occurrences with host molecules.</title>
        <authorList>
            <person name="Baker J.L."/>
            <person name="Morton J.T."/>
            <person name="Dinis M."/>
            <person name="Alvarez R."/>
            <person name="Tran N.C."/>
            <person name="Knight R."/>
            <person name="Edlund A."/>
        </authorList>
    </citation>
    <scope>NUCLEOTIDE SEQUENCE</scope>
    <source>
        <strain evidence="1">JCVI_32_bin.64</strain>
    </source>
</reference>
<name>A0A929N3D3_9ACTO</name>
<comment type="caution">
    <text evidence="1">The sequence shown here is derived from an EMBL/GenBank/DDBJ whole genome shotgun (WGS) entry which is preliminary data.</text>
</comment>
<dbReference type="Proteomes" id="UP000718630">
    <property type="component" value="Unassembled WGS sequence"/>
</dbReference>
<protein>
    <submittedName>
        <fullName evidence="1">Chromosomal replication initiator protein DnaA</fullName>
    </submittedName>
</protein>
<dbReference type="AlphaFoldDB" id="A0A929N3D3"/>
<proteinExistence type="predicted"/>
<organism evidence="1 2">
    <name type="scientific">Schaalia georgiae</name>
    <dbReference type="NCBI Taxonomy" id="52768"/>
    <lineage>
        <taxon>Bacteria</taxon>
        <taxon>Bacillati</taxon>
        <taxon>Actinomycetota</taxon>
        <taxon>Actinomycetes</taxon>
        <taxon>Actinomycetales</taxon>
        <taxon>Actinomycetaceae</taxon>
        <taxon>Schaalia</taxon>
    </lineage>
</organism>